<dbReference type="PROSITE" id="PS51900">
    <property type="entry name" value="CB"/>
    <property type="match status" value="1"/>
</dbReference>
<dbReference type="Gene3D" id="1.10.150.130">
    <property type="match status" value="1"/>
</dbReference>
<keyword evidence="3" id="KW-0233">DNA recombination</keyword>
<evidence type="ECO:0000313" key="8">
    <source>
        <dbReference type="EMBL" id="SUN05251.1"/>
    </source>
</evidence>
<gene>
    <name evidence="8" type="primary">xerD_1</name>
    <name evidence="9" type="synonym">xerD_4</name>
    <name evidence="7" type="ORF">BU200_00945</name>
    <name evidence="8" type="ORF">NCTC12957_00148</name>
    <name evidence="9" type="ORF">NCTC12957_02287</name>
</gene>
<evidence type="ECO:0000256" key="3">
    <source>
        <dbReference type="ARBA" id="ARBA00023172"/>
    </source>
</evidence>
<dbReference type="AlphaFoldDB" id="A0A1Q8EFN4"/>
<evidence type="ECO:0000259" key="6">
    <source>
        <dbReference type="PROSITE" id="PS51900"/>
    </source>
</evidence>
<dbReference type="InterPro" id="IPR002104">
    <property type="entry name" value="Integrase_catalytic"/>
</dbReference>
<keyword evidence="10" id="KW-1185">Reference proteome</keyword>
<reference evidence="8 11" key="3">
    <citation type="submission" date="2018-06" db="EMBL/GenBank/DDBJ databases">
        <authorList>
            <consortium name="Pathogen Informatics"/>
            <person name="Doyle S."/>
        </authorList>
    </citation>
    <scope>NUCLEOTIDE SEQUENCE [LARGE SCALE GENOMIC DNA]</scope>
    <source>
        <strain evidence="8 11">NCTC12957</strain>
    </source>
</reference>
<dbReference type="Proteomes" id="UP000186437">
    <property type="component" value="Unassembled WGS sequence"/>
</dbReference>
<proteinExistence type="inferred from homology"/>
<dbReference type="PANTHER" id="PTHR30349:SF64">
    <property type="entry name" value="PROPHAGE INTEGRASE INTD-RELATED"/>
    <property type="match status" value="1"/>
</dbReference>
<dbReference type="OrthoDB" id="9803188at2"/>
<dbReference type="PROSITE" id="PS51898">
    <property type="entry name" value="TYR_RECOMBINASE"/>
    <property type="match status" value="1"/>
</dbReference>
<keyword evidence="2 4" id="KW-0238">DNA-binding</keyword>
<dbReference type="InterPro" id="IPR011010">
    <property type="entry name" value="DNA_brk_join_enz"/>
</dbReference>
<sequence length="371" mass="42879">MYVEELPSGKLRLVERYKDPYTNKSKRATVPLTSRTPQAINKASRLLNEKIADLLIEKGIGDITFGKLVEEWKESHSKTVKTRTMKVYEHPIDKIRNFISEEVLVKNIDVKLLQRFMDDLRSKYADNTVNLIKQPLNLMLRYAVTMGYITENPLTKVISPKRTKRTNQIEYSFLGSEQIKKIIEEIRSHPDSSHVANFAEVLFLTGMRPGELLALPWSKVDFEKKLIYIEYTLDYSTNGHANAEPTSTKNDGSERVISAPERVLEIFTEERSYQKIHKLERDFVFVSRRGNYLSINTIDRRMKNASDKLFGVKLTAHKYRHAHITLLAELNVPLKAVMQRVGHVDSETTIKIYTHVTEKMGNDLLNKLNQV</sequence>
<dbReference type="InterPro" id="IPR025269">
    <property type="entry name" value="SAM-like_dom"/>
</dbReference>
<feature type="domain" description="Core-binding (CB)" evidence="6">
    <location>
        <begin position="63"/>
        <end position="144"/>
    </location>
</feature>
<dbReference type="GO" id="GO:0003677">
    <property type="term" value="F:DNA binding"/>
    <property type="evidence" value="ECO:0007669"/>
    <property type="project" value="UniProtKB-UniRule"/>
</dbReference>
<reference evidence="7" key="2">
    <citation type="submission" date="2016-12" db="EMBL/GenBank/DDBJ databases">
        <authorList>
            <person name="Song W.-J."/>
            <person name="Kurnit D.M."/>
        </authorList>
    </citation>
    <scope>NUCLEOTIDE SEQUENCE [LARGE SCALE GENOMIC DNA]</scope>
    <source>
        <strain evidence="7">ATCC 51725</strain>
    </source>
</reference>
<dbReference type="GO" id="GO:0015074">
    <property type="term" value="P:DNA integration"/>
    <property type="evidence" value="ECO:0007669"/>
    <property type="project" value="InterPro"/>
</dbReference>
<accession>A0A1Q8EFN4</accession>
<evidence type="ECO:0000313" key="7">
    <source>
        <dbReference type="EMBL" id="OLF50621.1"/>
    </source>
</evidence>
<dbReference type="InterPro" id="IPR044068">
    <property type="entry name" value="CB"/>
</dbReference>
<dbReference type="EMBL" id="UHEN01000001">
    <property type="protein sequence ID" value="SUN05251.1"/>
    <property type="molecule type" value="Genomic_DNA"/>
</dbReference>
<dbReference type="InterPro" id="IPR050090">
    <property type="entry name" value="Tyrosine_recombinase_XerCD"/>
</dbReference>
<dbReference type="GO" id="GO:0006310">
    <property type="term" value="P:DNA recombination"/>
    <property type="evidence" value="ECO:0007669"/>
    <property type="project" value="UniProtKB-KW"/>
</dbReference>
<dbReference type="EMBL" id="UHEN01000004">
    <property type="protein sequence ID" value="SUN41212.1"/>
    <property type="molecule type" value="Genomic_DNA"/>
</dbReference>
<feature type="domain" description="Tyr recombinase" evidence="5">
    <location>
        <begin position="169"/>
        <end position="366"/>
    </location>
</feature>
<evidence type="ECO:0000313" key="9">
    <source>
        <dbReference type="EMBL" id="SUN41212.1"/>
    </source>
</evidence>
<dbReference type="Gene3D" id="1.10.443.10">
    <property type="entry name" value="Intergrase catalytic core"/>
    <property type="match status" value="1"/>
</dbReference>
<comment type="similarity">
    <text evidence="1">Belongs to the 'phage' integrase family.</text>
</comment>
<evidence type="ECO:0000313" key="11">
    <source>
        <dbReference type="Proteomes" id="UP000255213"/>
    </source>
</evidence>
<evidence type="ECO:0000313" key="10">
    <source>
        <dbReference type="Proteomes" id="UP000186437"/>
    </source>
</evidence>
<evidence type="ECO:0000256" key="4">
    <source>
        <dbReference type="PROSITE-ProRule" id="PRU01248"/>
    </source>
</evidence>
<organism evidence="7 10">
    <name type="scientific">Streptococcus acidominimus</name>
    <dbReference type="NCBI Taxonomy" id="1326"/>
    <lineage>
        <taxon>Bacteria</taxon>
        <taxon>Bacillati</taxon>
        <taxon>Bacillota</taxon>
        <taxon>Bacilli</taxon>
        <taxon>Lactobacillales</taxon>
        <taxon>Streptococcaceae</taxon>
        <taxon>Streptococcus</taxon>
    </lineage>
</organism>
<dbReference type="InterPro" id="IPR013762">
    <property type="entry name" value="Integrase-like_cat_sf"/>
</dbReference>
<reference evidence="10" key="1">
    <citation type="submission" date="2016-12" db="EMBL/GenBank/DDBJ databases">
        <authorList>
            <person name="Gulvik C.A."/>
        </authorList>
    </citation>
    <scope>NUCLEOTIDE SEQUENCE [LARGE SCALE GENOMIC DNA]</scope>
    <source>
        <strain evidence="10">ATCC 51725</strain>
    </source>
</reference>
<name>A0A1Q8EFN4_STRAI</name>
<dbReference type="Proteomes" id="UP000255213">
    <property type="component" value="Unassembled WGS sequence"/>
</dbReference>
<evidence type="ECO:0000256" key="2">
    <source>
        <dbReference type="ARBA" id="ARBA00023125"/>
    </source>
</evidence>
<dbReference type="CDD" id="cd01189">
    <property type="entry name" value="INT_ICEBs1_C_like"/>
    <property type="match status" value="1"/>
</dbReference>
<evidence type="ECO:0000259" key="5">
    <source>
        <dbReference type="PROSITE" id="PS51898"/>
    </source>
</evidence>
<evidence type="ECO:0000256" key="1">
    <source>
        <dbReference type="ARBA" id="ARBA00008857"/>
    </source>
</evidence>
<dbReference type="RefSeq" id="WP_075098365.1">
    <property type="nucleotide sequence ID" value="NZ_MSJL01000003.1"/>
</dbReference>
<dbReference type="SUPFAM" id="SSF56349">
    <property type="entry name" value="DNA breaking-rejoining enzymes"/>
    <property type="match status" value="1"/>
</dbReference>
<protein>
    <submittedName>
        <fullName evidence="8">Prophage NZ131.3 integrase</fullName>
    </submittedName>
    <submittedName>
        <fullName evidence="7">Site-specific integrase</fullName>
    </submittedName>
</protein>
<dbReference type="PANTHER" id="PTHR30349">
    <property type="entry name" value="PHAGE INTEGRASE-RELATED"/>
    <property type="match status" value="1"/>
</dbReference>
<dbReference type="EMBL" id="MSJL01000003">
    <property type="protein sequence ID" value="OLF50621.1"/>
    <property type="molecule type" value="Genomic_DNA"/>
</dbReference>
<dbReference type="Pfam" id="PF00589">
    <property type="entry name" value="Phage_integrase"/>
    <property type="match status" value="1"/>
</dbReference>
<dbReference type="Pfam" id="PF13102">
    <property type="entry name" value="Phage_int_SAM_5"/>
    <property type="match status" value="1"/>
</dbReference>
<dbReference type="InterPro" id="IPR010998">
    <property type="entry name" value="Integrase_recombinase_N"/>
</dbReference>